<evidence type="ECO:0000313" key="1">
    <source>
        <dbReference type="EMBL" id="GEN11307.1"/>
    </source>
</evidence>
<sequence length="75" mass="8144">MHRERLASGSLAVLPSDSLTMGWIPAIALPFGNLEVPDSAMLTAPRRARGARITAVTRVDAVLDEGMELAWTWAR</sequence>
<protein>
    <submittedName>
        <fullName evidence="1">Uncharacterized protein</fullName>
    </submittedName>
</protein>
<gene>
    <name evidence="1" type="ORF">MFU01_63440</name>
</gene>
<organism evidence="1 2">
    <name type="scientific">Myxococcus fulvus</name>
    <dbReference type="NCBI Taxonomy" id="33"/>
    <lineage>
        <taxon>Bacteria</taxon>
        <taxon>Pseudomonadati</taxon>
        <taxon>Myxococcota</taxon>
        <taxon>Myxococcia</taxon>
        <taxon>Myxococcales</taxon>
        <taxon>Cystobacterineae</taxon>
        <taxon>Myxococcaceae</taxon>
        <taxon>Myxococcus</taxon>
    </lineage>
</organism>
<name>A0A511TB25_MYXFU</name>
<comment type="caution">
    <text evidence="1">The sequence shown here is derived from an EMBL/GenBank/DDBJ whole genome shotgun (WGS) entry which is preliminary data.</text>
</comment>
<evidence type="ECO:0000313" key="2">
    <source>
        <dbReference type="Proteomes" id="UP000321514"/>
    </source>
</evidence>
<dbReference type="EMBL" id="BJXR01000046">
    <property type="protein sequence ID" value="GEN11307.1"/>
    <property type="molecule type" value="Genomic_DNA"/>
</dbReference>
<reference evidence="1 2" key="1">
    <citation type="submission" date="2019-07" db="EMBL/GenBank/DDBJ databases">
        <title>Whole genome shotgun sequence of Myxococcus fulvus NBRC 100333.</title>
        <authorList>
            <person name="Hosoyama A."/>
            <person name="Uohara A."/>
            <person name="Ohji S."/>
            <person name="Ichikawa N."/>
        </authorList>
    </citation>
    <scope>NUCLEOTIDE SEQUENCE [LARGE SCALE GENOMIC DNA]</scope>
    <source>
        <strain evidence="1 2">NBRC 100333</strain>
    </source>
</reference>
<dbReference type="AlphaFoldDB" id="A0A511TB25"/>
<proteinExistence type="predicted"/>
<dbReference type="Proteomes" id="UP000321514">
    <property type="component" value="Unassembled WGS sequence"/>
</dbReference>
<accession>A0A511TB25</accession>